<dbReference type="Proteomes" id="UP000308760">
    <property type="component" value="Unassembled WGS sequence"/>
</dbReference>
<sequence length="569" mass="60104">MALLRAPDLPVADPGTPPTTPWRLFGWLATRRKSLAAAVLISAVFSLGLVPVMPIFLTGAVDDGIRGRDWGALAAWAGALALAGSVAAVSIVLHHRLTVWWRHDAQYRVLQLATRKTARLGSRFRTHTTTGSVVSVGVTDVVSIGRATESLAPTIGCVSGIIAVAVLLFNMSAVLGLTVFTGVIAVAAITGPMLRRLQSRYGSYRKDIGAVTERAADIVAGLRVLRGVGGEDRFNGAYRRDSQRLKRSGFGLAAPGAWIDAVSEGAPAILLGAVVWMSARLVAADAITVGQMVAAFGYTAALLMPVRWLMGTAMTLIQGSVACAKVCELLVLPERESPRDPLQGPETGATLDDPQSGLTLARGLTVIAASDTDAVAAIFDRLAGLEPSEAHFGHVPVARMDAGELRRRILVGDHDAYLFAGALHTILVGRRAGTAITTAAAVDAASANDVVDSLPDGLRTELDNQARTLSGGQRQRLRLARNLAADSEVLLLREPTSAVDSHTEARIVERLTDFRQGRTTAIASASPLWLGRADTVAFVQDGKLVATGTHAELTASRPDYRALVNRELT</sequence>
<dbReference type="RefSeq" id="WP_136536239.1">
    <property type="nucleotide sequence ID" value="NZ_STGY01000067.1"/>
</dbReference>
<dbReference type="PROSITE" id="PS50893">
    <property type="entry name" value="ABC_TRANSPORTER_2"/>
    <property type="match status" value="1"/>
</dbReference>
<name>A0A4S8QDR7_9ACTN</name>
<feature type="transmembrane region" description="Helical" evidence="5">
    <location>
        <begin position="73"/>
        <end position="93"/>
    </location>
</feature>
<feature type="transmembrane region" description="Helical" evidence="5">
    <location>
        <begin position="175"/>
        <end position="194"/>
    </location>
</feature>
<dbReference type="InterPro" id="IPR003439">
    <property type="entry name" value="ABC_transporter-like_ATP-bd"/>
</dbReference>
<keyword evidence="9" id="KW-1185">Reference proteome</keyword>
<feature type="domain" description="ABC transporter" evidence="6">
    <location>
        <begin position="287"/>
        <end position="566"/>
    </location>
</feature>
<evidence type="ECO:0000256" key="2">
    <source>
        <dbReference type="ARBA" id="ARBA00022692"/>
    </source>
</evidence>
<evidence type="ECO:0000256" key="1">
    <source>
        <dbReference type="ARBA" id="ARBA00004651"/>
    </source>
</evidence>
<dbReference type="GO" id="GO:0005524">
    <property type="term" value="F:ATP binding"/>
    <property type="evidence" value="ECO:0007669"/>
    <property type="project" value="UniProtKB-KW"/>
</dbReference>
<organism evidence="8 9">
    <name type="scientific">Glycomyces buryatensis</name>
    <dbReference type="NCBI Taxonomy" id="2570927"/>
    <lineage>
        <taxon>Bacteria</taxon>
        <taxon>Bacillati</taxon>
        <taxon>Actinomycetota</taxon>
        <taxon>Actinomycetes</taxon>
        <taxon>Glycomycetales</taxon>
        <taxon>Glycomycetaceae</taxon>
        <taxon>Glycomyces</taxon>
    </lineage>
</organism>
<dbReference type="AlphaFoldDB" id="A0A4S8QDR7"/>
<feature type="transmembrane region" description="Helical" evidence="5">
    <location>
        <begin position="282"/>
        <end position="304"/>
    </location>
</feature>
<dbReference type="SUPFAM" id="SSF52540">
    <property type="entry name" value="P-loop containing nucleoside triphosphate hydrolases"/>
    <property type="match status" value="1"/>
</dbReference>
<comment type="subcellular location">
    <subcellularLocation>
        <location evidence="1">Cell membrane</location>
        <topology evidence="1">Multi-pass membrane protein</topology>
    </subcellularLocation>
</comment>
<accession>A0A4S8QDR7</accession>
<feature type="transmembrane region" description="Helical" evidence="5">
    <location>
        <begin position="151"/>
        <end position="169"/>
    </location>
</feature>
<dbReference type="OrthoDB" id="4966664at2"/>
<dbReference type="InterPro" id="IPR027417">
    <property type="entry name" value="P-loop_NTPase"/>
</dbReference>
<gene>
    <name evidence="8" type="ORF">FAB82_19690</name>
</gene>
<dbReference type="Gene3D" id="1.20.1560.10">
    <property type="entry name" value="ABC transporter type 1, transmembrane domain"/>
    <property type="match status" value="1"/>
</dbReference>
<dbReference type="PANTHER" id="PTHR43394:SF1">
    <property type="entry name" value="ATP-BINDING CASSETTE SUB-FAMILY B MEMBER 10, MITOCHONDRIAL"/>
    <property type="match status" value="1"/>
</dbReference>
<dbReference type="InterPro" id="IPR011527">
    <property type="entry name" value="ABC1_TM_dom"/>
</dbReference>
<dbReference type="GO" id="GO:0005886">
    <property type="term" value="C:plasma membrane"/>
    <property type="evidence" value="ECO:0007669"/>
    <property type="project" value="UniProtKB-SubCell"/>
</dbReference>
<dbReference type="InterPro" id="IPR039421">
    <property type="entry name" value="Type_1_exporter"/>
</dbReference>
<dbReference type="EMBL" id="STGY01000067">
    <property type="protein sequence ID" value="THV38654.1"/>
    <property type="molecule type" value="Genomic_DNA"/>
</dbReference>
<evidence type="ECO:0000259" key="6">
    <source>
        <dbReference type="PROSITE" id="PS50893"/>
    </source>
</evidence>
<evidence type="ECO:0000313" key="8">
    <source>
        <dbReference type="EMBL" id="THV38654.1"/>
    </source>
</evidence>
<evidence type="ECO:0000256" key="3">
    <source>
        <dbReference type="ARBA" id="ARBA00022989"/>
    </source>
</evidence>
<dbReference type="GO" id="GO:0016887">
    <property type="term" value="F:ATP hydrolysis activity"/>
    <property type="evidence" value="ECO:0007669"/>
    <property type="project" value="InterPro"/>
</dbReference>
<evidence type="ECO:0000313" key="9">
    <source>
        <dbReference type="Proteomes" id="UP000308760"/>
    </source>
</evidence>
<dbReference type="GO" id="GO:0015421">
    <property type="term" value="F:ABC-type oligopeptide transporter activity"/>
    <property type="evidence" value="ECO:0007669"/>
    <property type="project" value="TreeGrafter"/>
</dbReference>
<dbReference type="PROSITE" id="PS00211">
    <property type="entry name" value="ABC_TRANSPORTER_1"/>
    <property type="match status" value="1"/>
</dbReference>
<evidence type="ECO:0000259" key="7">
    <source>
        <dbReference type="PROSITE" id="PS50929"/>
    </source>
</evidence>
<comment type="caution">
    <text evidence="8">The sequence shown here is derived from an EMBL/GenBank/DDBJ whole genome shotgun (WGS) entry which is preliminary data.</text>
</comment>
<keyword evidence="8" id="KW-0547">Nucleotide-binding</keyword>
<keyword evidence="2 5" id="KW-0812">Transmembrane</keyword>
<dbReference type="CDD" id="cd07346">
    <property type="entry name" value="ABC_6TM_exporters"/>
    <property type="match status" value="1"/>
</dbReference>
<reference evidence="8 9" key="2">
    <citation type="submission" date="2019-05" db="EMBL/GenBank/DDBJ databases">
        <title>Glycomyces buryatensis sp. nov.</title>
        <authorList>
            <person name="Nikitina E."/>
        </authorList>
    </citation>
    <scope>NUCLEOTIDE SEQUENCE [LARGE SCALE GENOMIC DNA]</scope>
    <source>
        <strain evidence="8 9">18</strain>
    </source>
</reference>
<feature type="transmembrane region" description="Helical" evidence="5">
    <location>
        <begin position="35"/>
        <end position="61"/>
    </location>
</feature>
<keyword evidence="8" id="KW-0067">ATP-binding</keyword>
<proteinExistence type="predicted"/>
<dbReference type="Pfam" id="PF00005">
    <property type="entry name" value="ABC_tran"/>
    <property type="match status" value="1"/>
</dbReference>
<reference evidence="9" key="1">
    <citation type="submission" date="2019-04" db="EMBL/GenBank/DDBJ databases">
        <title>Nocardioides xinjiangensis sp. nov.</title>
        <authorList>
            <person name="Liu S."/>
        </authorList>
    </citation>
    <scope>NUCLEOTIDE SEQUENCE [LARGE SCALE GENOMIC DNA]</scope>
    <source>
        <strain evidence="9">18</strain>
    </source>
</reference>
<dbReference type="InterPro" id="IPR036640">
    <property type="entry name" value="ABC1_TM_sf"/>
</dbReference>
<evidence type="ECO:0000256" key="4">
    <source>
        <dbReference type="ARBA" id="ARBA00023136"/>
    </source>
</evidence>
<evidence type="ECO:0000256" key="5">
    <source>
        <dbReference type="SAM" id="Phobius"/>
    </source>
</evidence>
<dbReference type="Pfam" id="PF00664">
    <property type="entry name" value="ABC_membrane"/>
    <property type="match status" value="1"/>
</dbReference>
<protein>
    <submittedName>
        <fullName evidence="8">ABC transporter ATP-binding protein</fullName>
    </submittedName>
</protein>
<keyword evidence="3 5" id="KW-1133">Transmembrane helix</keyword>
<dbReference type="PROSITE" id="PS50929">
    <property type="entry name" value="ABC_TM1F"/>
    <property type="match status" value="1"/>
</dbReference>
<feature type="domain" description="ABC transmembrane type-1" evidence="7">
    <location>
        <begin position="37"/>
        <end position="318"/>
    </location>
</feature>
<dbReference type="PANTHER" id="PTHR43394">
    <property type="entry name" value="ATP-DEPENDENT PERMEASE MDL1, MITOCHONDRIAL"/>
    <property type="match status" value="1"/>
</dbReference>
<dbReference type="SUPFAM" id="SSF90123">
    <property type="entry name" value="ABC transporter transmembrane region"/>
    <property type="match status" value="1"/>
</dbReference>
<keyword evidence="4 5" id="KW-0472">Membrane</keyword>
<dbReference type="InterPro" id="IPR017871">
    <property type="entry name" value="ABC_transporter-like_CS"/>
</dbReference>
<dbReference type="Gene3D" id="3.40.50.300">
    <property type="entry name" value="P-loop containing nucleotide triphosphate hydrolases"/>
    <property type="match status" value="1"/>
</dbReference>